<dbReference type="AlphaFoldDB" id="A0A1X0SD99"/>
<dbReference type="VEuPathDB" id="FungiDB:BCV72DRAFT_258982"/>
<evidence type="ECO:0000313" key="3">
    <source>
        <dbReference type="Proteomes" id="UP000242381"/>
    </source>
</evidence>
<protein>
    <recommendedName>
        <fullName evidence="1">Endonuclease/exonuclease/phosphatase domain-containing protein</fullName>
    </recommendedName>
</protein>
<name>A0A1X0SD99_RHIZD</name>
<gene>
    <name evidence="2" type="ORF">BCV71DRAFT_231494</name>
</gene>
<dbReference type="EMBL" id="KV921268">
    <property type="protein sequence ID" value="ORE22274.1"/>
    <property type="molecule type" value="Genomic_DNA"/>
</dbReference>
<organism evidence="2 3">
    <name type="scientific">Rhizopus microsporus</name>
    <dbReference type="NCBI Taxonomy" id="58291"/>
    <lineage>
        <taxon>Eukaryota</taxon>
        <taxon>Fungi</taxon>
        <taxon>Fungi incertae sedis</taxon>
        <taxon>Mucoromycota</taxon>
        <taxon>Mucoromycotina</taxon>
        <taxon>Mucoromycetes</taxon>
        <taxon>Mucorales</taxon>
        <taxon>Mucorineae</taxon>
        <taxon>Rhizopodaceae</taxon>
        <taxon>Rhizopus</taxon>
    </lineage>
</organism>
<feature type="domain" description="Endonuclease/exonuclease/phosphatase" evidence="1">
    <location>
        <begin position="229"/>
        <end position="346"/>
    </location>
</feature>
<dbReference type="InterPro" id="IPR005135">
    <property type="entry name" value="Endo/exonuclease/phosphatase"/>
</dbReference>
<dbReference type="SUPFAM" id="SSF56219">
    <property type="entry name" value="DNase I-like"/>
    <property type="match status" value="1"/>
</dbReference>
<dbReference type="Proteomes" id="UP000242381">
    <property type="component" value="Unassembled WGS sequence"/>
</dbReference>
<proteinExistence type="predicted"/>
<evidence type="ECO:0000313" key="2">
    <source>
        <dbReference type="EMBL" id="ORE22274.1"/>
    </source>
</evidence>
<evidence type="ECO:0000259" key="1">
    <source>
        <dbReference type="Pfam" id="PF14529"/>
    </source>
</evidence>
<dbReference type="Gene3D" id="3.60.10.10">
    <property type="entry name" value="Endonuclease/exonuclease/phosphatase"/>
    <property type="match status" value="1"/>
</dbReference>
<dbReference type="GO" id="GO:0003824">
    <property type="term" value="F:catalytic activity"/>
    <property type="evidence" value="ECO:0007669"/>
    <property type="project" value="InterPro"/>
</dbReference>
<dbReference type="VEuPathDB" id="FungiDB:BCV72DRAFT_310857"/>
<dbReference type="InterPro" id="IPR036691">
    <property type="entry name" value="Endo/exonu/phosph_ase_sf"/>
</dbReference>
<accession>A0A1X0SD99</accession>
<reference evidence="2 3" key="1">
    <citation type="journal article" date="2016" name="Proc. Natl. Acad. Sci. U.S.A.">
        <title>Lipid metabolic changes in an early divergent fungus govern the establishment of a mutualistic symbiosis with endobacteria.</title>
        <authorList>
            <person name="Lastovetsky O.A."/>
            <person name="Gaspar M.L."/>
            <person name="Mondo S.J."/>
            <person name="LaButti K.M."/>
            <person name="Sandor L."/>
            <person name="Grigoriev I.V."/>
            <person name="Henry S.A."/>
            <person name="Pawlowska T.E."/>
        </authorList>
    </citation>
    <scope>NUCLEOTIDE SEQUENCE [LARGE SCALE GENOMIC DNA]</scope>
    <source>
        <strain evidence="2 3">ATCC 11559</strain>
    </source>
</reference>
<sequence>MKFGVFSIVYLPTKTRVPIDQIRTRLRKPDIINNRILNIRYPGRNIVALLVHNDYMSELRKQLGLFKVTLKYDFDPCDPKVLWDPKYTDLSPEERANFALMHHSDRMACALSYIRALVNKALLQEILPSRRKVSDQAADIFQSDDVTMDNADDVFHESGSYYHRRPCILMNHLTIALLNATGLPEYVITPIIEAAQPTSALLINETWLLPPARYPTNWKQFHTYDIPIEYYNNRGAQDNQTALKILSSLPSTTPNTRQTIICGDFNAGLGPYAGDRSTNPRGNVVHRWLKEKGIIVWNRRLAFGQPTFLTHKGSSIIDLFMSTTELNEPEMKIFVDKSLGSNHKQVIWNLGKLREQKIRDAYTQQVQSALTRLGLSTQSVYHRVDDVKTAQRRIEELNHSICQIIYDSLDATCGRFTSGFNYWQGFWTTEILQAIEAREHYYHKWPKAYGLNKLHYWI</sequence>
<dbReference type="Pfam" id="PF14529">
    <property type="entry name" value="Exo_endo_phos_2"/>
    <property type="match status" value="1"/>
</dbReference>
<dbReference type="OMA" id="NDYMSEL"/>